<dbReference type="InterPro" id="IPR003646">
    <property type="entry name" value="SH3-like_bac-type"/>
</dbReference>
<name>A0A1I5TV81_9FIRM</name>
<feature type="domain" description="SH3b" evidence="3">
    <location>
        <begin position="180"/>
        <end position="246"/>
    </location>
</feature>
<organism evidence="4 5">
    <name type="scientific">Butyrivibrio proteoclasticus</name>
    <dbReference type="NCBI Taxonomy" id="43305"/>
    <lineage>
        <taxon>Bacteria</taxon>
        <taxon>Bacillati</taxon>
        <taxon>Bacillota</taxon>
        <taxon>Clostridia</taxon>
        <taxon>Lachnospirales</taxon>
        <taxon>Lachnospiraceae</taxon>
        <taxon>Butyrivibrio</taxon>
    </lineage>
</organism>
<feature type="compositionally biased region" description="Basic and acidic residues" evidence="1">
    <location>
        <begin position="10"/>
        <end position="29"/>
    </location>
</feature>
<feature type="transmembrane region" description="Helical" evidence="2">
    <location>
        <begin position="131"/>
        <end position="152"/>
    </location>
</feature>
<dbReference type="Gene3D" id="2.30.30.40">
    <property type="entry name" value="SH3 Domains"/>
    <property type="match status" value="1"/>
</dbReference>
<keyword evidence="5" id="KW-1185">Reference proteome</keyword>
<proteinExistence type="predicted"/>
<dbReference type="PROSITE" id="PS51781">
    <property type="entry name" value="SH3B"/>
    <property type="match status" value="1"/>
</dbReference>
<evidence type="ECO:0000256" key="2">
    <source>
        <dbReference type="SAM" id="Phobius"/>
    </source>
</evidence>
<evidence type="ECO:0000256" key="1">
    <source>
        <dbReference type="SAM" id="MobiDB-lite"/>
    </source>
</evidence>
<feature type="compositionally biased region" description="Basic and acidic residues" evidence="1">
    <location>
        <begin position="75"/>
        <end position="92"/>
    </location>
</feature>
<feature type="compositionally biased region" description="Acidic residues" evidence="1">
    <location>
        <begin position="93"/>
        <end position="123"/>
    </location>
</feature>
<keyword evidence="2" id="KW-0472">Membrane</keyword>
<dbReference type="AlphaFoldDB" id="A0A1I5TV81"/>
<keyword evidence="2" id="KW-1133">Transmembrane helix</keyword>
<evidence type="ECO:0000259" key="3">
    <source>
        <dbReference type="PROSITE" id="PS51781"/>
    </source>
</evidence>
<feature type="region of interest" description="Disordered" evidence="1">
    <location>
        <begin position="1"/>
        <end position="128"/>
    </location>
</feature>
<keyword evidence="2" id="KW-0812">Transmembrane</keyword>
<evidence type="ECO:0000313" key="5">
    <source>
        <dbReference type="Proteomes" id="UP000182624"/>
    </source>
</evidence>
<dbReference type="RefSeq" id="WP_074886937.1">
    <property type="nucleotide sequence ID" value="NZ_FOXO01000010.1"/>
</dbReference>
<reference evidence="5" key="1">
    <citation type="submission" date="2016-10" db="EMBL/GenBank/DDBJ databases">
        <authorList>
            <person name="Varghese N."/>
            <person name="Submissions S."/>
        </authorList>
    </citation>
    <scope>NUCLEOTIDE SEQUENCE [LARGE SCALE GENOMIC DNA]</scope>
    <source>
        <strain evidence="5">P18</strain>
    </source>
</reference>
<sequence length="246" mass="28296">MGDKITNFSDYKKRENSGNKDIKADEPKDLFATTEINNIEIEDPYSFFTAEEREEFLREQAKNQASKPEEEPEDKEEKPGPRPRRERDYHEDREEDDYDEEDDEDYDEDEEDEEEYEDEEEESSGGITPEFLVRVASIITGVFILTMLVFFVKVKFIDRFLVDPDTQETVVTAIPEGYTLTNDTVTLTADLNLRSVPSSEDSSTIIAIAQKGTTLKRVAVSSDGNWALVEYENTQLYASMKYLSTP</sequence>
<dbReference type="Proteomes" id="UP000182624">
    <property type="component" value="Unassembled WGS sequence"/>
</dbReference>
<gene>
    <name evidence="4" type="ORF">SAMN04487928_11044</name>
</gene>
<protein>
    <recommendedName>
        <fullName evidence="3">SH3b domain-containing protein</fullName>
    </recommendedName>
</protein>
<dbReference type="EMBL" id="FOXO01000010">
    <property type="protein sequence ID" value="SFP86964.1"/>
    <property type="molecule type" value="Genomic_DNA"/>
</dbReference>
<dbReference type="OrthoDB" id="2005774at2"/>
<accession>A0A1I5TV81</accession>
<evidence type="ECO:0000313" key="4">
    <source>
        <dbReference type="EMBL" id="SFP86964.1"/>
    </source>
</evidence>